<dbReference type="OrthoDB" id="2516854at2759"/>
<evidence type="ECO:0000313" key="1">
    <source>
        <dbReference type="EMBL" id="KNZ51963.1"/>
    </source>
</evidence>
<dbReference type="EMBL" id="LAVV01008778">
    <property type="protein sequence ID" value="KNZ51963.1"/>
    <property type="molecule type" value="Genomic_DNA"/>
</dbReference>
<sequence length="131" mass="15129">MIQGDDEQNARIAIRFSTKEIFSHIKEFCPADLESSNADNGPAIYVSDPSTGRASIQFSSHYFHPLLKETTQKIHELLLKSLISSNVPFTYLENHYFQEYQSEITRCIYSLSRWAQIIEKVLPTVHARHEL</sequence>
<name>A0A0L6UTV1_9BASI</name>
<dbReference type="Proteomes" id="UP000037035">
    <property type="component" value="Unassembled WGS sequence"/>
</dbReference>
<evidence type="ECO:0000313" key="2">
    <source>
        <dbReference type="Proteomes" id="UP000037035"/>
    </source>
</evidence>
<proteinExistence type="predicted"/>
<keyword evidence="2" id="KW-1185">Reference proteome</keyword>
<accession>A0A0L6UTV1</accession>
<dbReference type="VEuPathDB" id="FungiDB:VP01_3749g1"/>
<gene>
    <name evidence="1" type="ORF">VP01_3749g1</name>
</gene>
<reference evidence="1 2" key="1">
    <citation type="submission" date="2015-08" db="EMBL/GenBank/DDBJ databases">
        <title>Next Generation Sequencing and Analysis of the Genome of Puccinia sorghi L Schw, the Causal Agent of Maize Common Rust.</title>
        <authorList>
            <person name="Rochi L."/>
            <person name="Burguener G."/>
            <person name="Darino M."/>
            <person name="Turjanski A."/>
            <person name="Kreff E."/>
            <person name="Dieguez M.J."/>
            <person name="Sacco F."/>
        </authorList>
    </citation>
    <scope>NUCLEOTIDE SEQUENCE [LARGE SCALE GENOMIC DNA]</scope>
    <source>
        <strain evidence="1 2">RO10H11247</strain>
    </source>
</reference>
<comment type="caution">
    <text evidence="1">The sequence shown here is derived from an EMBL/GenBank/DDBJ whole genome shotgun (WGS) entry which is preliminary data.</text>
</comment>
<organism evidence="1 2">
    <name type="scientific">Puccinia sorghi</name>
    <dbReference type="NCBI Taxonomy" id="27349"/>
    <lineage>
        <taxon>Eukaryota</taxon>
        <taxon>Fungi</taxon>
        <taxon>Dikarya</taxon>
        <taxon>Basidiomycota</taxon>
        <taxon>Pucciniomycotina</taxon>
        <taxon>Pucciniomycetes</taxon>
        <taxon>Pucciniales</taxon>
        <taxon>Pucciniaceae</taxon>
        <taxon>Puccinia</taxon>
    </lineage>
</organism>
<protein>
    <submittedName>
        <fullName evidence="1">Uncharacterized protein</fullName>
    </submittedName>
</protein>
<dbReference type="AlphaFoldDB" id="A0A0L6UTV1"/>